<proteinExistence type="predicted"/>
<dbReference type="EMBL" id="RBOW01000841">
    <property type="protein sequence ID" value="RMN21099.1"/>
    <property type="molecule type" value="Genomic_DNA"/>
</dbReference>
<dbReference type="Proteomes" id="UP000281372">
    <property type="component" value="Unassembled WGS sequence"/>
</dbReference>
<dbReference type="RefSeq" id="WP_122378007.1">
    <property type="nucleotide sequence ID" value="NZ_RBOW01000841.1"/>
</dbReference>
<evidence type="ECO:0000313" key="1">
    <source>
        <dbReference type="EMBL" id="RMN21099.1"/>
    </source>
</evidence>
<evidence type="ECO:0000313" key="2">
    <source>
        <dbReference type="Proteomes" id="UP000281372"/>
    </source>
</evidence>
<comment type="caution">
    <text evidence="1">The sequence shown here is derived from an EMBL/GenBank/DDBJ whole genome shotgun (WGS) entry which is preliminary data.</text>
</comment>
<protein>
    <submittedName>
        <fullName evidence="1">Uncharacterized protein</fullName>
    </submittedName>
</protein>
<organism evidence="1 2">
    <name type="scientific">Pseudomonas cannabina</name>
    <dbReference type="NCBI Taxonomy" id="86840"/>
    <lineage>
        <taxon>Bacteria</taxon>
        <taxon>Pseudomonadati</taxon>
        <taxon>Pseudomonadota</taxon>
        <taxon>Gammaproteobacteria</taxon>
        <taxon>Pseudomonadales</taxon>
        <taxon>Pseudomonadaceae</taxon>
        <taxon>Pseudomonas</taxon>
    </lineage>
</organism>
<gene>
    <name evidence="1" type="ORF">ALQ64_02816</name>
</gene>
<sequence length="95" mass="10775">MIPNARYEWLKLWFTKNEQRKFGDVLDADLVYAYIEATGCEAKVLNIGAPRCAQLGRDLSAMFADGVLERSRVGMPAGDASMGFPKWIYSYYLKD</sequence>
<reference evidence="1 2" key="1">
    <citation type="submission" date="2018-08" db="EMBL/GenBank/DDBJ databases">
        <title>Recombination of ecologically and evolutionarily significant loci maintains genetic cohesion in the Pseudomonas syringae species complex.</title>
        <authorList>
            <person name="Dillon M."/>
            <person name="Thakur S."/>
            <person name="Almeida R.N.D."/>
            <person name="Weir B.S."/>
            <person name="Guttman D.S."/>
        </authorList>
    </citation>
    <scope>NUCLEOTIDE SEQUENCE [LARGE SCALE GENOMIC DNA]</scope>
    <source>
        <strain evidence="1 2">ICMP 2821</strain>
    </source>
</reference>
<accession>A0A3M3KDB9</accession>
<name>A0A3M3KDB9_PSECA</name>
<dbReference type="AlphaFoldDB" id="A0A3M3KDB9"/>